<dbReference type="EMBL" id="JAIWYP010000012">
    <property type="protein sequence ID" value="KAH3730998.1"/>
    <property type="molecule type" value="Genomic_DNA"/>
</dbReference>
<gene>
    <name evidence="1" type="ORF">DPMN_057002</name>
</gene>
<protein>
    <submittedName>
        <fullName evidence="1">Uncharacterized protein</fullName>
    </submittedName>
</protein>
<dbReference type="InterPro" id="IPR015816">
    <property type="entry name" value="Vitellinogen_b-sht_N"/>
</dbReference>
<dbReference type="Proteomes" id="UP000828390">
    <property type="component" value="Unassembled WGS sequence"/>
</dbReference>
<dbReference type="InterPro" id="IPR015819">
    <property type="entry name" value="Lipid_transp_b-sht_shell"/>
</dbReference>
<reference evidence="1" key="2">
    <citation type="submission" date="2020-11" db="EMBL/GenBank/DDBJ databases">
        <authorList>
            <person name="McCartney M.A."/>
            <person name="Auch B."/>
            <person name="Kono T."/>
            <person name="Mallez S."/>
            <person name="Becker A."/>
            <person name="Gohl D.M."/>
            <person name="Silverstein K.A.T."/>
            <person name="Koren S."/>
            <person name="Bechman K.B."/>
            <person name="Herman A."/>
            <person name="Abrahante J.E."/>
            <person name="Garbe J."/>
        </authorList>
    </citation>
    <scope>NUCLEOTIDE SEQUENCE</scope>
    <source>
        <strain evidence="1">Duluth1</strain>
        <tissue evidence="1">Whole animal</tissue>
    </source>
</reference>
<sequence length="67" mass="7549">MPLLRSDHNCKHEIDTRNGHMKTASCQETHIFRPFSNSDSGVVTITTQTLSYVGRTTGTKSPCKRRI</sequence>
<dbReference type="AlphaFoldDB" id="A0A9D4CSR6"/>
<reference evidence="1" key="1">
    <citation type="journal article" date="2019" name="bioRxiv">
        <title>The Genome of the Zebra Mussel, Dreissena polymorpha: A Resource for Invasive Species Research.</title>
        <authorList>
            <person name="McCartney M.A."/>
            <person name="Auch B."/>
            <person name="Kono T."/>
            <person name="Mallez S."/>
            <person name="Zhang Y."/>
            <person name="Obille A."/>
            <person name="Becker A."/>
            <person name="Abrahante J.E."/>
            <person name="Garbe J."/>
            <person name="Badalamenti J.P."/>
            <person name="Herman A."/>
            <person name="Mangelson H."/>
            <person name="Liachko I."/>
            <person name="Sullivan S."/>
            <person name="Sone E.D."/>
            <person name="Koren S."/>
            <person name="Silverstein K.A.T."/>
            <person name="Beckman K.B."/>
            <person name="Gohl D.M."/>
        </authorList>
    </citation>
    <scope>NUCLEOTIDE SEQUENCE</scope>
    <source>
        <strain evidence="1">Duluth1</strain>
        <tissue evidence="1">Whole animal</tissue>
    </source>
</reference>
<proteinExistence type="predicted"/>
<comment type="caution">
    <text evidence="1">The sequence shown here is derived from an EMBL/GenBank/DDBJ whole genome shotgun (WGS) entry which is preliminary data.</text>
</comment>
<dbReference type="GO" id="GO:0005319">
    <property type="term" value="F:lipid transporter activity"/>
    <property type="evidence" value="ECO:0007669"/>
    <property type="project" value="InterPro"/>
</dbReference>
<dbReference type="Gene3D" id="2.30.230.10">
    <property type="entry name" value="Lipovitellin, beta-sheet shell regions, chain A"/>
    <property type="match status" value="1"/>
</dbReference>
<organism evidence="1 2">
    <name type="scientific">Dreissena polymorpha</name>
    <name type="common">Zebra mussel</name>
    <name type="synonym">Mytilus polymorpha</name>
    <dbReference type="NCBI Taxonomy" id="45954"/>
    <lineage>
        <taxon>Eukaryota</taxon>
        <taxon>Metazoa</taxon>
        <taxon>Spiralia</taxon>
        <taxon>Lophotrochozoa</taxon>
        <taxon>Mollusca</taxon>
        <taxon>Bivalvia</taxon>
        <taxon>Autobranchia</taxon>
        <taxon>Heteroconchia</taxon>
        <taxon>Euheterodonta</taxon>
        <taxon>Imparidentia</taxon>
        <taxon>Neoheterodontei</taxon>
        <taxon>Myida</taxon>
        <taxon>Dreissenoidea</taxon>
        <taxon>Dreissenidae</taxon>
        <taxon>Dreissena</taxon>
    </lineage>
</organism>
<name>A0A9D4CSR6_DREPO</name>
<evidence type="ECO:0000313" key="1">
    <source>
        <dbReference type="EMBL" id="KAH3730998.1"/>
    </source>
</evidence>
<evidence type="ECO:0000313" key="2">
    <source>
        <dbReference type="Proteomes" id="UP000828390"/>
    </source>
</evidence>
<dbReference type="SUPFAM" id="SSF56968">
    <property type="entry name" value="Lipovitellin-phosvitin complex, beta-sheet shell regions"/>
    <property type="match status" value="1"/>
</dbReference>
<keyword evidence="2" id="KW-1185">Reference proteome</keyword>
<accession>A0A9D4CSR6</accession>